<keyword evidence="8" id="KW-0238">DNA-binding</keyword>
<dbReference type="GO" id="GO:0033202">
    <property type="term" value="C:DNA helicase complex"/>
    <property type="evidence" value="ECO:0007669"/>
    <property type="project" value="TreeGrafter"/>
</dbReference>
<evidence type="ECO:0000256" key="5">
    <source>
        <dbReference type="ARBA" id="ARBA00022806"/>
    </source>
</evidence>
<dbReference type="GO" id="GO:0005829">
    <property type="term" value="C:cytosol"/>
    <property type="evidence" value="ECO:0007669"/>
    <property type="project" value="TreeGrafter"/>
</dbReference>
<dbReference type="Pfam" id="PF13361">
    <property type="entry name" value="UvrD_C"/>
    <property type="match status" value="1"/>
</dbReference>
<dbReference type="InterPro" id="IPR000212">
    <property type="entry name" value="DNA_helicase_UvrD/REP"/>
</dbReference>
<evidence type="ECO:0000313" key="18">
    <source>
        <dbReference type="EMBL" id="MST68020.1"/>
    </source>
</evidence>
<dbReference type="EMBL" id="VUNB01000001">
    <property type="protein sequence ID" value="MST68020.1"/>
    <property type="molecule type" value="Genomic_DNA"/>
</dbReference>
<dbReference type="CDD" id="cd17932">
    <property type="entry name" value="DEXQc_UvrD"/>
    <property type="match status" value="2"/>
</dbReference>
<dbReference type="Gene3D" id="3.40.50.300">
    <property type="entry name" value="P-loop containing nucleotide triphosphate hydrolases"/>
    <property type="match status" value="4"/>
</dbReference>
<dbReference type="SUPFAM" id="SSF52980">
    <property type="entry name" value="Restriction endonuclease-like"/>
    <property type="match status" value="1"/>
</dbReference>
<dbReference type="Pfam" id="PF00580">
    <property type="entry name" value="UvrD-helicase"/>
    <property type="match status" value="1"/>
</dbReference>
<reference evidence="18" key="1">
    <citation type="submission" date="2019-09" db="EMBL/GenBank/DDBJ databases">
        <title>In-depth cultivation of the pig gut microbiome towards novel bacterial diversity and tailored functional studies.</title>
        <authorList>
            <person name="Wylensek D."/>
            <person name="Hitch T.C.A."/>
            <person name="Clavel T."/>
        </authorList>
    </citation>
    <scope>NUCLEOTIDE SEQUENCE</scope>
    <source>
        <strain evidence="18">RF-744-FAT-WT-3</strain>
    </source>
</reference>
<evidence type="ECO:0000256" key="12">
    <source>
        <dbReference type="ARBA" id="ARBA00034808"/>
    </source>
</evidence>
<dbReference type="GO" id="GO:0043138">
    <property type="term" value="F:3'-5' DNA helicase activity"/>
    <property type="evidence" value="ECO:0007669"/>
    <property type="project" value="UniProtKB-EC"/>
</dbReference>
<dbReference type="GO" id="GO:0004527">
    <property type="term" value="F:exonuclease activity"/>
    <property type="evidence" value="ECO:0007669"/>
    <property type="project" value="UniProtKB-KW"/>
</dbReference>
<keyword evidence="7 14" id="KW-0067">ATP-binding</keyword>
<dbReference type="PANTHER" id="PTHR11070">
    <property type="entry name" value="UVRD / RECB / PCRA DNA HELICASE FAMILY MEMBER"/>
    <property type="match status" value="1"/>
</dbReference>
<evidence type="ECO:0000256" key="2">
    <source>
        <dbReference type="ARBA" id="ARBA00022741"/>
    </source>
</evidence>
<evidence type="ECO:0000256" key="14">
    <source>
        <dbReference type="PROSITE-ProRule" id="PRU00560"/>
    </source>
</evidence>
<dbReference type="InterPro" id="IPR011335">
    <property type="entry name" value="Restrct_endonuc-II-like"/>
</dbReference>
<proteinExistence type="predicted"/>
<feature type="compositionally biased region" description="Acidic residues" evidence="15">
    <location>
        <begin position="545"/>
        <end position="555"/>
    </location>
</feature>
<dbReference type="GO" id="GO:0003677">
    <property type="term" value="F:DNA binding"/>
    <property type="evidence" value="ECO:0007669"/>
    <property type="project" value="UniProtKB-KW"/>
</dbReference>
<dbReference type="InterPro" id="IPR014017">
    <property type="entry name" value="DNA_helicase_UvrD-like_C"/>
</dbReference>
<keyword evidence="5 14" id="KW-0347">Helicase</keyword>
<dbReference type="GO" id="GO:0005524">
    <property type="term" value="F:ATP binding"/>
    <property type="evidence" value="ECO:0007669"/>
    <property type="project" value="UniProtKB-UniRule"/>
</dbReference>
<protein>
    <recommendedName>
        <fullName evidence="12">DNA 3'-5' helicase</fullName>
        <ecNumber evidence="12">5.6.2.4</ecNumber>
    </recommendedName>
</protein>
<dbReference type="GO" id="GO:0000725">
    <property type="term" value="P:recombinational repair"/>
    <property type="evidence" value="ECO:0007669"/>
    <property type="project" value="TreeGrafter"/>
</dbReference>
<keyword evidence="1" id="KW-0540">Nuclease</keyword>
<keyword evidence="9" id="KW-0234">DNA repair</keyword>
<evidence type="ECO:0000256" key="6">
    <source>
        <dbReference type="ARBA" id="ARBA00022839"/>
    </source>
</evidence>
<dbReference type="InterPro" id="IPR027417">
    <property type="entry name" value="P-loop_NTPase"/>
</dbReference>
<dbReference type="InterPro" id="IPR011604">
    <property type="entry name" value="PDDEXK-like_dom_sf"/>
</dbReference>
<dbReference type="PROSITE" id="PS51217">
    <property type="entry name" value="UVRD_HELICASE_CTER"/>
    <property type="match status" value="1"/>
</dbReference>
<feature type="region of interest" description="Disordered" evidence="15">
    <location>
        <begin position="519"/>
        <end position="560"/>
    </location>
</feature>
<evidence type="ECO:0000256" key="8">
    <source>
        <dbReference type="ARBA" id="ARBA00023125"/>
    </source>
</evidence>
<dbReference type="SUPFAM" id="SSF52540">
    <property type="entry name" value="P-loop containing nucleoside triphosphate hydrolases"/>
    <property type="match status" value="1"/>
</dbReference>
<organism evidence="18">
    <name type="scientific">Baileyella intestinalis</name>
    <dbReference type="NCBI Taxonomy" id="2606709"/>
    <lineage>
        <taxon>Bacteria</taxon>
        <taxon>Bacillati</taxon>
        <taxon>Bacillota</taxon>
        <taxon>Clostridia</taxon>
        <taxon>Peptostreptococcales</taxon>
        <taxon>Anaerovoracaceae</taxon>
        <taxon>Baileyella</taxon>
    </lineage>
</organism>
<keyword evidence="6" id="KW-0269">Exonuclease</keyword>
<accession>A0A6A8M5Q7</accession>
<evidence type="ECO:0000256" key="1">
    <source>
        <dbReference type="ARBA" id="ARBA00022722"/>
    </source>
</evidence>
<evidence type="ECO:0000256" key="10">
    <source>
        <dbReference type="ARBA" id="ARBA00023235"/>
    </source>
</evidence>
<gene>
    <name evidence="18" type="ORF">FYJ66_00125</name>
</gene>
<feature type="domain" description="UvrD-like helicase ATP-binding" evidence="16">
    <location>
        <begin position="4"/>
        <end position="472"/>
    </location>
</feature>
<keyword evidence="4 14" id="KW-0378">Hydrolase</keyword>
<sequence>MAGIKFTEEQQKAIDTVDKSVLVSAAAGSGKTAVLVQRIIGMILSGLADVDQMVVVTFTNAAAAEMKLKLIKAIRKEMASSGDKSRRRALGRQLDIMYKANISTFHGFALRIIKEYFYKTDMEPGFSIIDDTRNTLLQMETMEQLFEDCFEDDHLIPGGSFRDFMDHYSEERKEDSIRDELISTYGKLRAMPDYFAWAEERAGDLGDKGSVQNSPVYGRMCESVIKRIRDAEEICQETIRFLEDSGCAAMAVKLRPDLEEIQNIREMAVSSGVDEDLLAWLKKPSFVRLTCTKKEAGEKEIYDEIKEEVKERRGIYKDELKGIPWDFAPEGLEKAFSEMYDTEKYLRYYISLLKEFEKRYSAGKKELNAVDFSDIEHMAIAILRDDEIAGELRERYKYFFIDEYQDTNYIQEALISRISRKDNVFKVGDVKQSIYRFRQAEPGIFIRTMEEYRAPENKDALSISLNSNFRSSNSTVRYINDIFREIMPGYDENAILRHGRKDDESMDLVPEVDILVRDGGEADESGDSQENLISLAGAGGGSEPGDAETEGEGEDQQSLSDVDAEARFVAKKARSIIGTPFYDGSIGKIRKATPRDIVVLLRSTKRKADSYYKAMQDEEVPAYVNDDSGYFDTIEIGIALSLLQIIENTRRDIPLISVLHSAVFGFTAQELAEIRASASEHKAVEKSKPFYLAFFWYRDKGDDLELREKCARASEKISQWQEQAVSMELEELVWHVMVDSGLYMLSGAMYGGTQKQANIRALADKALEYRQGGVGSLSSFISYLELMKNKKEIKTGQAMTAGEDDDLVRIMTIHKSKGLEFPFVIVAGLGARRQKPKLNKGVHMDAEEGIGITFSDREKGYYRPTILQQLIYEKMKEDEYQEDIRVLYVAFTRAREQLILVGTVKNEEKLEGGLAGDSTYLDILHNVLKTPHNTFYIRPADISPAEGGRSFFTSFMADHSKMASIRDSQGYGEVARRLEFTYPYEKDFILPAKYSVSRLRKESLDEGKRDLLMDGAMGAGQGPEEFSSQSESEIETSEGKERPYIALKHFLEKKQVSAADKGTAYHRIMEYADFARAADEISAGSTAYIDTMAEDLVSKKAVDEDVFKALDMNRIYDFFRSDLGKRAGEASRAGLLEKEKPFTLTMEREGRSMMVQGIIDCCFREGDEMILIDYKSSRIRENADPEAEKDRIRKEYQVQLDIYKEALEAARPFPVSEMYIYLFQTGEAIQMDRTR</sequence>
<comment type="catalytic activity">
    <reaction evidence="13">
        <text>ATP + H2O = ADP + phosphate + H(+)</text>
        <dbReference type="Rhea" id="RHEA:13065"/>
        <dbReference type="ChEBI" id="CHEBI:15377"/>
        <dbReference type="ChEBI" id="CHEBI:15378"/>
        <dbReference type="ChEBI" id="CHEBI:30616"/>
        <dbReference type="ChEBI" id="CHEBI:43474"/>
        <dbReference type="ChEBI" id="CHEBI:456216"/>
        <dbReference type="EC" id="5.6.2.4"/>
    </reaction>
</comment>
<dbReference type="Gene3D" id="3.90.320.10">
    <property type="match status" value="1"/>
</dbReference>
<feature type="region of interest" description="Disordered" evidence="15">
    <location>
        <begin position="1014"/>
        <end position="1038"/>
    </location>
</feature>
<feature type="binding site" evidence="14">
    <location>
        <begin position="25"/>
        <end position="32"/>
    </location>
    <ligand>
        <name>ATP</name>
        <dbReference type="ChEBI" id="CHEBI:30616"/>
    </ligand>
</feature>
<dbReference type="InterPro" id="IPR014016">
    <property type="entry name" value="UvrD-like_ATP-bd"/>
</dbReference>
<dbReference type="PANTHER" id="PTHR11070:SF48">
    <property type="entry name" value="ATP-DEPENDENT HELICASE_NUCLEASE SUBUNIT A"/>
    <property type="match status" value="1"/>
</dbReference>
<comment type="caution">
    <text evidence="18">The sequence shown here is derived from an EMBL/GenBank/DDBJ whole genome shotgun (WGS) entry which is preliminary data.</text>
</comment>
<evidence type="ECO:0000256" key="15">
    <source>
        <dbReference type="SAM" id="MobiDB-lite"/>
    </source>
</evidence>
<evidence type="ECO:0000259" key="16">
    <source>
        <dbReference type="PROSITE" id="PS51198"/>
    </source>
</evidence>
<name>A0A6A8M5Q7_9FIRM</name>
<comment type="catalytic activity">
    <reaction evidence="11">
        <text>Couples ATP hydrolysis with the unwinding of duplex DNA by translocating in the 3'-5' direction.</text>
        <dbReference type="EC" id="5.6.2.4"/>
    </reaction>
</comment>
<evidence type="ECO:0000256" key="3">
    <source>
        <dbReference type="ARBA" id="ARBA00022763"/>
    </source>
</evidence>
<evidence type="ECO:0000256" key="11">
    <source>
        <dbReference type="ARBA" id="ARBA00034617"/>
    </source>
</evidence>
<dbReference type="PROSITE" id="PS51198">
    <property type="entry name" value="UVRD_HELICASE_ATP_BIND"/>
    <property type="match status" value="1"/>
</dbReference>
<evidence type="ECO:0000256" key="9">
    <source>
        <dbReference type="ARBA" id="ARBA00023204"/>
    </source>
</evidence>
<keyword evidence="10" id="KW-0413">Isomerase</keyword>
<keyword evidence="3" id="KW-0227">DNA damage</keyword>
<feature type="domain" description="UvrD-like helicase C-terminal" evidence="17">
    <location>
        <begin position="523"/>
        <end position="818"/>
    </location>
</feature>
<evidence type="ECO:0000256" key="4">
    <source>
        <dbReference type="ARBA" id="ARBA00022801"/>
    </source>
</evidence>
<keyword evidence="2 14" id="KW-0547">Nucleotide-binding</keyword>
<evidence type="ECO:0000256" key="13">
    <source>
        <dbReference type="ARBA" id="ARBA00048988"/>
    </source>
</evidence>
<evidence type="ECO:0000259" key="17">
    <source>
        <dbReference type="PROSITE" id="PS51217"/>
    </source>
</evidence>
<dbReference type="InterPro" id="IPR038726">
    <property type="entry name" value="PDDEXK_AddAB-type"/>
</dbReference>
<evidence type="ECO:0000256" key="7">
    <source>
        <dbReference type="ARBA" id="ARBA00022840"/>
    </source>
</evidence>
<dbReference type="Pfam" id="PF12705">
    <property type="entry name" value="PDDEXK_1"/>
    <property type="match status" value="1"/>
</dbReference>
<dbReference type="EC" id="5.6.2.4" evidence="12"/>
<dbReference type="RefSeq" id="WP_154571502.1">
    <property type="nucleotide sequence ID" value="NZ_VUNB01000001.1"/>
</dbReference>
<dbReference type="AlphaFoldDB" id="A0A6A8M5Q7"/>